<gene>
    <name evidence="3" type="ORF">A7Q00_04650</name>
</gene>
<evidence type="ECO:0000259" key="2">
    <source>
        <dbReference type="Pfam" id="PF26568"/>
    </source>
</evidence>
<dbReference type="InterPro" id="IPR058974">
    <property type="entry name" value="RE_BanI/HgiCI_N"/>
</dbReference>
<dbReference type="RefSeq" id="WP_064089456.1">
    <property type="nucleotide sequence ID" value="NZ_LXSQ01000012.1"/>
</dbReference>
<evidence type="ECO:0000259" key="1">
    <source>
        <dbReference type="Pfam" id="PF24447"/>
    </source>
</evidence>
<dbReference type="EMBL" id="LXSQ01000012">
    <property type="protein sequence ID" value="OAM43708.1"/>
    <property type="molecule type" value="Genomic_DNA"/>
</dbReference>
<protein>
    <recommendedName>
        <fullName evidence="5">Restriction endonuclease</fullName>
    </recommendedName>
</protein>
<evidence type="ECO:0000313" key="3">
    <source>
        <dbReference type="EMBL" id="OAM43708.1"/>
    </source>
</evidence>
<name>A0A1B6VZL9_9NEIS</name>
<accession>A0A1B6VZL9</accession>
<feature type="domain" description="BanI/HgiCI N-terminal" evidence="1">
    <location>
        <begin position="21"/>
        <end position="185"/>
    </location>
</feature>
<sequence length="346" mass="39442">MEQKENCIKTVNDLALDACNYWPTELSEEAAETSTLMPLLETQDIFLSILKVADKTPYIWKDIVRSNSKLSANLFLKHLMVLSDIGGERLQRFSKDFDKLFPSSELHFEFCGESFIHKFHTSSGKVNWTNKKLRVEKSVLLENREDFTESMLDVCMLLLWGSEAKNSSILPDEILEKCVIGSLIGKPEELDKYVKERYLYVSRQTGGSEANDLGYACERFAKKKLLSYLPENYSANGHTLENVTQNSNNLTKFDLVITNSKTKKSIGIEISFQVTTNSVIERKAQNALNRQELAHKYGHKVAYLIDGSGNFQRKNAIQTILNYSDCTVNFSDIGLQRLAKYIEENI</sequence>
<reference evidence="4" key="1">
    <citation type="submission" date="2016-05" db="EMBL/GenBank/DDBJ databases">
        <title>Draft genome of Corynebacterium afermentans subsp. afermentans LCDC 88199T.</title>
        <authorList>
            <person name="Bernier A.-M."/>
            <person name="Bernard K."/>
        </authorList>
    </citation>
    <scope>NUCLEOTIDE SEQUENCE [LARGE SCALE GENOMIC DNA]</scope>
    <source>
        <strain evidence="4">NML130454</strain>
    </source>
</reference>
<dbReference type="STRING" id="1795832.A7Q00_04650"/>
<proteinExistence type="predicted"/>
<dbReference type="InterPro" id="IPR058973">
    <property type="entry name" value="RE_BanI/HgiCI_C"/>
</dbReference>
<dbReference type="Proteomes" id="UP000077726">
    <property type="component" value="Unassembled WGS sequence"/>
</dbReference>
<organism evidence="3 4">
    <name type="scientific">Eikenella halliae</name>
    <dbReference type="NCBI Taxonomy" id="1795832"/>
    <lineage>
        <taxon>Bacteria</taxon>
        <taxon>Pseudomonadati</taxon>
        <taxon>Pseudomonadota</taxon>
        <taxon>Betaproteobacteria</taxon>
        <taxon>Neisseriales</taxon>
        <taxon>Neisseriaceae</taxon>
        <taxon>Eikenella</taxon>
    </lineage>
</organism>
<dbReference type="Pfam" id="PF24447">
    <property type="entry name" value="RE_BanI"/>
    <property type="match status" value="1"/>
</dbReference>
<dbReference type="AlphaFoldDB" id="A0A1B6VZL9"/>
<dbReference type="OrthoDB" id="2987485at2"/>
<evidence type="ECO:0000313" key="4">
    <source>
        <dbReference type="Proteomes" id="UP000077726"/>
    </source>
</evidence>
<evidence type="ECO:0008006" key="5">
    <source>
        <dbReference type="Google" id="ProtNLM"/>
    </source>
</evidence>
<feature type="domain" description="BanI/HgiCI C-terminal" evidence="2">
    <location>
        <begin position="188"/>
        <end position="345"/>
    </location>
</feature>
<comment type="caution">
    <text evidence="3">The sequence shown here is derived from an EMBL/GenBank/DDBJ whole genome shotgun (WGS) entry which is preliminary data.</text>
</comment>
<keyword evidence="4" id="KW-1185">Reference proteome</keyword>
<dbReference type="Pfam" id="PF26568">
    <property type="entry name" value="RE_BanI_C"/>
    <property type="match status" value="1"/>
</dbReference>